<dbReference type="InterPro" id="IPR002241">
    <property type="entry name" value="Glyco_hydro_27"/>
</dbReference>
<evidence type="ECO:0000259" key="8">
    <source>
        <dbReference type="Pfam" id="PF17801"/>
    </source>
</evidence>
<dbReference type="CDD" id="cd14792">
    <property type="entry name" value="GH27"/>
    <property type="match status" value="1"/>
</dbReference>
<dbReference type="PROSITE" id="PS00512">
    <property type="entry name" value="ALPHA_GALACTOSIDASE"/>
    <property type="match status" value="1"/>
</dbReference>
<evidence type="ECO:0000256" key="5">
    <source>
        <dbReference type="ARBA" id="ARBA00022801"/>
    </source>
</evidence>
<evidence type="ECO:0000256" key="7">
    <source>
        <dbReference type="RuleBase" id="RU361168"/>
    </source>
</evidence>
<keyword evidence="7" id="KW-1015">Disulfide bond</keyword>
<dbReference type="InterPro" id="IPR041233">
    <property type="entry name" value="Melibiase_C"/>
</dbReference>
<gene>
    <name evidence="9" type="ORF">OEZ85_001158</name>
</gene>
<organism evidence="9 10">
    <name type="scientific">Tetradesmus obliquus</name>
    <name type="common">Green alga</name>
    <name type="synonym">Acutodesmus obliquus</name>
    <dbReference type="NCBI Taxonomy" id="3088"/>
    <lineage>
        <taxon>Eukaryota</taxon>
        <taxon>Viridiplantae</taxon>
        <taxon>Chlorophyta</taxon>
        <taxon>core chlorophytes</taxon>
        <taxon>Chlorophyceae</taxon>
        <taxon>CS clade</taxon>
        <taxon>Sphaeropleales</taxon>
        <taxon>Scenedesmaceae</taxon>
        <taxon>Tetradesmus</taxon>
    </lineage>
</organism>
<keyword evidence="10" id="KW-1185">Reference proteome</keyword>
<comment type="catalytic activity">
    <reaction evidence="1 7">
        <text>Hydrolysis of terminal, non-reducing alpha-D-galactose residues in alpha-D-galactosides, including galactose oligosaccharides, galactomannans and galactolipids.</text>
        <dbReference type="EC" id="3.2.1.22"/>
    </reaction>
</comment>
<evidence type="ECO:0000256" key="4">
    <source>
        <dbReference type="ARBA" id="ARBA00022729"/>
    </source>
</evidence>
<dbReference type="Proteomes" id="UP001244341">
    <property type="component" value="Chromosome 15b"/>
</dbReference>
<dbReference type="Pfam" id="PF17801">
    <property type="entry name" value="Melibiase_C"/>
    <property type="match status" value="1"/>
</dbReference>
<evidence type="ECO:0000256" key="1">
    <source>
        <dbReference type="ARBA" id="ARBA00001255"/>
    </source>
</evidence>
<dbReference type="EMBL" id="CP126222">
    <property type="protein sequence ID" value="WIA22757.1"/>
    <property type="molecule type" value="Genomic_DNA"/>
</dbReference>
<dbReference type="Gene3D" id="2.60.40.1180">
    <property type="entry name" value="Golgi alpha-mannosidase II"/>
    <property type="match status" value="1"/>
</dbReference>
<dbReference type="InterPro" id="IPR013780">
    <property type="entry name" value="Glyco_hydro_b"/>
</dbReference>
<accession>A0ABY8UR16</accession>
<sequence>MGFNTWNYFGCDINETVIRVAADRLVTLGLADAGYTYLNIDDCWAEKTRDTNGQLQADSIKFPSGMQALAESIHQKGLQFGIYGDAGLFTCAGFPGSRHHEADDAALFASWGVDYLKYDNCFSAAADVQQRYKDMRDALNSTGRPIYFSMCEWGVAGPWHWARSVGNSWRTDADIAPSWDSVLRCLDNGAAGLSKYAGPGGWNDPDMLEVGVGGLTPAQQRSHFALWALAKAPLLIGADLSDISATSLKILLSKEVIAINQDSLGVAGDIIWKEGPLEIWAAPLDGDARAVILFNRHHAGLPEQISVTWAQLGYKPGFKAAVRDLFAETDLGVYEQGFTATVANYDVAVLRAGQALRA</sequence>
<protein>
    <recommendedName>
        <fullName evidence="3 7">Alpha-galactosidase</fullName>
        <ecNumber evidence="3 7">3.2.1.22</ecNumber>
    </recommendedName>
    <alternativeName>
        <fullName evidence="7">Melibiase</fullName>
    </alternativeName>
</protein>
<dbReference type="InterPro" id="IPR017853">
    <property type="entry name" value="GH"/>
</dbReference>
<feature type="domain" description="Alpha galactosidase C-terminal" evidence="8">
    <location>
        <begin position="274"/>
        <end position="351"/>
    </location>
</feature>
<evidence type="ECO:0000256" key="2">
    <source>
        <dbReference type="ARBA" id="ARBA00009743"/>
    </source>
</evidence>
<keyword evidence="6 7" id="KW-0326">Glycosidase</keyword>
<dbReference type="InterPro" id="IPR000111">
    <property type="entry name" value="Glyco_hydro_27/36_CS"/>
</dbReference>
<evidence type="ECO:0000256" key="3">
    <source>
        <dbReference type="ARBA" id="ARBA00012755"/>
    </source>
</evidence>
<reference evidence="9 10" key="1">
    <citation type="submission" date="2023-05" db="EMBL/GenBank/DDBJ databases">
        <title>A 100% complete, gapless, phased diploid assembly of the Scenedesmus obliquus UTEX 3031 genome.</title>
        <authorList>
            <person name="Biondi T.C."/>
            <person name="Hanschen E.R."/>
            <person name="Kwon T."/>
            <person name="Eng W."/>
            <person name="Kruse C.P.S."/>
            <person name="Koehler S.I."/>
            <person name="Kunde Y."/>
            <person name="Gleasner C.D."/>
            <person name="You Mak K.T."/>
            <person name="Polle J."/>
            <person name="Hovde B.T."/>
            <person name="Starkenburg S.R."/>
        </authorList>
    </citation>
    <scope>NUCLEOTIDE SEQUENCE [LARGE SCALE GENOMIC DNA]</scope>
    <source>
        <strain evidence="9 10">DOE0152z</strain>
    </source>
</reference>
<dbReference type="InterPro" id="IPR013785">
    <property type="entry name" value="Aldolase_TIM"/>
</dbReference>
<evidence type="ECO:0000313" key="10">
    <source>
        <dbReference type="Proteomes" id="UP001244341"/>
    </source>
</evidence>
<dbReference type="Gene3D" id="3.20.20.70">
    <property type="entry name" value="Aldolase class I"/>
    <property type="match status" value="1"/>
</dbReference>
<comment type="similarity">
    <text evidence="2 7">Belongs to the glycosyl hydrolase 27 family.</text>
</comment>
<dbReference type="PANTHER" id="PTHR11452:SF75">
    <property type="entry name" value="ALPHA-GALACTOSIDASE MEL1"/>
    <property type="match status" value="1"/>
</dbReference>
<keyword evidence="5 7" id="KW-0378">Hydrolase</keyword>
<evidence type="ECO:0000256" key="6">
    <source>
        <dbReference type="ARBA" id="ARBA00023295"/>
    </source>
</evidence>
<dbReference type="EC" id="3.2.1.22" evidence="3 7"/>
<evidence type="ECO:0000313" key="9">
    <source>
        <dbReference type="EMBL" id="WIA22757.1"/>
    </source>
</evidence>
<dbReference type="PRINTS" id="PR00740">
    <property type="entry name" value="GLHYDRLASE27"/>
</dbReference>
<proteinExistence type="inferred from homology"/>
<dbReference type="Pfam" id="PF16499">
    <property type="entry name" value="Melibiase_2"/>
    <property type="match status" value="1"/>
</dbReference>
<name>A0ABY8UR16_TETOB</name>
<dbReference type="SUPFAM" id="SSF51011">
    <property type="entry name" value="Glycosyl hydrolase domain"/>
    <property type="match status" value="1"/>
</dbReference>
<dbReference type="PANTHER" id="PTHR11452">
    <property type="entry name" value="ALPHA-GALACTOSIDASE/ALPHA-N-ACETYLGALACTOSAMINIDASE"/>
    <property type="match status" value="1"/>
</dbReference>
<dbReference type="SUPFAM" id="SSF51445">
    <property type="entry name" value="(Trans)glycosidases"/>
    <property type="match status" value="1"/>
</dbReference>
<keyword evidence="4" id="KW-0732">Signal</keyword>